<dbReference type="InterPro" id="IPR046525">
    <property type="entry name" value="DUF6702"/>
</dbReference>
<evidence type="ECO:0000313" key="3">
    <source>
        <dbReference type="Proteomes" id="UP000318431"/>
    </source>
</evidence>
<feature type="signal peptide" evidence="1">
    <location>
        <begin position="1"/>
        <end position="23"/>
    </location>
</feature>
<dbReference type="EMBL" id="VLLB01000005">
    <property type="protein sequence ID" value="TWI64411.1"/>
    <property type="molecule type" value="Genomic_DNA"/>
</dbReference>
<dbReference type="RefSeq" id="WP_145650063.1">
    <property type="nucleotide sequence ID" value="NZ_VLLB01000005.1"/>
</dbReference>
<feature type="chain" id="PRO_5021703079" evidence="1">
    <location>
        <begin position="24"/>
        <end position="165"/>
    </location>
</feature>
<organism evidence="2 3">
    <name type="scientific">Pseudoduganella lurida</name>
    <dbReference type="NCBI Taxonomy" id="1036180"/>
    <lineage>
        <taxon>Bacteria</taxon>
        <taxon>Pseudomonadati</taxon>
        <taxon>Pseudomonadota</taxon>
        <taxon>Betaproteobacteria</taxon>
        <taxon>Burkholderiales</taxon>
        <taxon>Oxalobacteraceae</taxon>
        <taxon>Telluria group</taxon>
        <taxon>Pseudoduganella</taxon>
    </lineage>
</organism>
<proteinExistence type="predicted"/>
<evidence type="ECO:0000313" key="2">
    <source>
        <dbReference type="EMBL" id="TWI64411.1"/>
    </source>
</evidence>
<sequence>MRLPRVLAGAWLAVLLCCGTASAHNYHMGMADIGYNAATGNTEIVHTYTAHDLETLLTNLYGRQFDMGMEEDQEVLRRYLEKRFTITADGKPLPLQWVGVKADADVLTIFQQVERTALPAGALLFDGVLSDFIATQVNTVNVGARNGRPAVTLVFTAKQEKQRLP</sequence>
<dbReference type="OrthoDB" id="5741133at2"/>
<reference evidence="2 3" key="1">
    <citation type="journal article" date="2015" name="Stand. Genomic Sci.">
        <title>Genomic Encyclopedia of Bacterial and Archaeal Type Strains, Phase III: the genomes of soil and plant-associated and newly described type strains.</title>
        <authorList>
            <person name="Whitman W.B."/>
            <person name="Woyke T."/>
            <person name="Klenk H.P."/>
            <person name="Zhou Y."/>
            <person name="Lilburn T.G."/>
            <person name="Beck B.J."/>
            <person name="De Vos P."/>
            <person name="Vandamme P."/>
            <person name="Eisen J.A."/>
            <person name="Garrity G."/>
            <person name="Hugenholtz P."/>
            <person name="Kyrpides N.C."/>
        </authorList>
    </citation>
    <scope>NUCLEOTIDE SEQUENCE [LARGE SCALE GENOMIC DNA]</scope>
    <source>
        <strain evidence="2 3">CGMCC 1.10822</strain>
    </source>
</reference>
<protein>
    <submittedName>
        <fullName evidence="2">Uncharacterized protein</fullName>
    </submittedName>
</protein>
<keyword evidence="1" id="KW-0732">Signal</keyword>
<accession>A0A562R5S1</accession>
<dbReference type="Pfam" id="PF20420">
    <property type="entry name" value="DUF6702"/>
    <property type="match status" value="1"/>
</dbReference>
<evidence type="ECO:0000256" key="1">
    <source>
        <dbReference type="SAM" id="SignalP"/>
    </source>
</evidence>
<gene>
    <name evidence="2" type="ORF">IP91_03181</name>
</gene>
<dbReference type="Proteomes" id="UP000318431">
    <property type="component" value="Unassembled WGS sequence"/>
</dbReference>
<dbReference type="AlphaFoldDB" id="A0A562R5S1"/>
<name>A0A562R5S1_9BURK</name>
<comment type="caution">
    <text evidence="2">The sequence shown here is derived from an EMBL/GenBank/DDBJ whole genome shotgun (WGS) entry which is preliminary data.</text>
</comment>
<keyword evidence="3" id="KW-1185">Reference proteome</keyword>